<dbReference type="InterPro" id="IPR001810">
    <property type="entry name" value="F-box_dom"/>
</dbReference>
<evidence type="ECO:0000313" key="3">
    <source>
        <dbReference type="Proteomes" id="UP001328107"/>
    </source>
</evidence>
<sequence length="229" mass="26585">GLPRNAIGNIFASLDYRSTMRLREVCNSTKEAVDGFIASTVICLIRLECEEVHHTKITISLNFDHWIEYRIWTYWINTAMHFSRATLPEFRPAYFGALEIAMELDEVGKFLEIFKYLFGIIECDHLKLDYIPQQILQWCLDVLGSKKMSLICINIRRYEAYFETYIDLIKGTKTENVEGTLDLTTQESVNWLLHLANITKLFDMRVYGQILAGVKATSIVRELLHTNCD</sequence>
<proteinExistence type="predicted"/>
<evidence type="ECO:0000313" key="2">
    <source>
        <dbReference type="EMBL" id="GMR56874.1"/>
    </source>
</evidence>
<organism evidence="2 3">
    <name type="scientific">Pristionchus mayeri</name>
    <dbReference type="NCBI Taxonomy" id="1317129"/>
    <lineage>
        <taxon>Eukaryota</taxon>
        <taxon>Metazoa</taxon>
        <taxon>Ecdysozoa</taxon>
        <taxon>Nematoda</taxon>
        <taxon>Chromadorea</taxon>
        <taxon>Rhabditida</taxon>
        <taxon>Rhabditina</taxon>
        <taxon>Diplogasteromorpha</taxon>
        <taxon>Diplogasteroidea</taxon>
        <taxon>Neodiplogasteridae</taxon>
        <taxon>Pristionchus</taxon>
    </lineage>
</organism>
<feature type="non-terminal residue" evidence="2">
    <location>
        <position position="229"/>
    </location>
</feature>
<dbReference type="Pfam" id="PF00646">
    <property type="entry name" value="F-box"/>
    <property type="match status" value="1"/>
</dbReference>
<keyword evidence="3" id="KW-1185">Reference proteome</keyword>
<feature type="non-terminal residue" evidence="2">
    <location>
        <position position="1"/>
    </location>
</feature>
<feature type="domain" description="F-box" evidence="1">
    <location>
        <begin position="2"/>
        <end position="35"/>
    </location>
</feature>
<dbReference type="EMBL" id="BTRK01000006">
    <property type="protein sequence ID" value="GMR56874.1"/>
    <property type="molecule type" value="Genomic_DNA"/>
</dbReference>
<reference evidence="3" key="1">
    <citation type="submission" date="2022-10" db="EMBL/GenBank/DDBJ databases">
        <title>Genome assembly of Pristionchus species.</title>
        <authorList>
            <person name="Yoshida K."/>
            <person name="Sommer R.J."/>
        </authorList>
    </citation>
    <scope>NUCLEOTIDE SEQUENCE [LARGE SCALE GENOMIC DNA]</scope>
    <source>
        <strain evidence="3">RS5460</strain>
    </source>
</reference>
<name>A0AAN5D753_9BILA</name>
<protein>
    <recommendedName>
        <fullName evidence="1">F-box domain-containing protein</fullName>
    </recommendedName>
</protein>
<dbReference type="AlphaFoldDB" id="A0AAN5D753"/>
<evidence type="ECO:0000259" key="1">
    <source>
        <dbReference type="Pfam" id="PF00646"/>
    </source>
</evidence>
<dbReference type="Proteomes" id="UP001328107">
    <property type="component" value="Unassembled WGS sequence"/>
</dbReference>
<comment type="caution">
    <text evidence="2">The sequence shown here is derived from an EMBL/GenBank/DDBJ whole genome shotgun (WGS) entry which is preliminary data.</text>
</comment>
<gene>
    <name evidence="2" type="ORF">PMAYCL1PPCAC_27069</name>
</gene>
<accession>A0AAN5D753</accession>